<keyword evidence="3" id="KW-1185">Reference proteome</keyword>
<feature type="region of interest" description="Disordered" evidence="1">
    <location>
        <begin position="37"/>
        <end position="56"/>
    </location>
</feature>
<name>A0ABQ9UD55_SAGOE</name>
<protein>
    <submittedName>
        <fullName evidence="2">Uncharacterized protein</fullName>
    </submittedName>
</protein>
<proteinExistence type="predicted"/>
<sequence>MTCFSLALPSPPAIAVTSPAPAPVPSPALTLALALAQAPGPAPTTTSGTGDSPEQHFTGLHMSLCDAISGSVAHSPPEKLLQWLEMAGPWGQAAWQDCQGVQGLLAKPLSQLQGFNHTHQCPSPHV</sequence>
<dbReference type="Proteomes" id="UP001266305">
    <property type="component" value="Unassembled WGS sequence"/>
</dbReference>
<accession>A0ABQ9UD55</accession>
<dbReference type="Pfam" id="PF17663">
    <property type="entry name" value="DUF5525"/>
    <property type="match status" value="1"/>
</dbReference>
<feature type="non-terminal residue" evidence="2">
    <location>
        <position position="126"/>
    </location>
</feature>
<dbReference type="PANTHER" id="PTHR28422:SF1">
    <property type="entry name" value="SIMILAR TO HUMAN CHROMOSOME 15 OPEN READING FRAME 39"/>
    <property type="match status" value="1"/>
</dbReference>
<dbReference type="EMBL" id="JASSZA010000014">
    <property type="protein sequence ID" value="KAK2094749.1"/>
    <property type="molecule type" value="Genomic_DNA"/>
</dbReference>
<organism evidence="2 3">
    <name type="scientific">Saguinus oedipus</name>
    <name type="common">Cotton-top tamarin</name>
    <name type="synonym">Oedipomidas oedipus</name>
    <dbReference type="NCBI Taxonomy" id="9490"/>
    <lineage>
        <taxon>Eukaryota</taxon>
        <taxon>Metazoa</taxon>
        <taxon>Chordata</taxon>
        <taxon>Craniata</taxon>
        <taxon>Vertebrata</taxon>
        <taxon>Euteleostomi</taxon>
        <taxon>Mammalia</taxon>
        <taxon>Eutheria</taxon>
        <taxon>Euarchontoglires</taxon>
        <taxon>Primates</taxon>
        <taxon>Haplorrhini</taxon>
        <taxon>Platyrrhini</taxon>
        <taxon>Cebidae</taxon>
        <taxon>Callitrichinae</taxon>
        <taxon>Saguinus</taxon>
    </lineage>
</organism>
<evidence type="ECO:0000313" key="3">
    <source>
        <dbReference type="Proteomes" id="UP001266305"/>
    </source>
</evidence>
<dbReference type="PANTHER" id="PTHR28422">
    <property type="entry name" value="SIMILAR TO HUMAN CHROMOSOME 15 OPEN READING FRAME 39"/>
    <property type="match status" value="1"/>
</dbReference>
<dbReference type="InterPro" id="IPR037656">
    <property type="entry name" value="DUF5525"/>
</dbReference>
<feature type="compositionally biased region" description="Low complexity" evidence="1">
    <location>
        <begin position="37"/>
        <end position="49"/>
    </location>
</feature>
<evidence type="ECO:0000256" key="1">
    <source>
        <dbReference type="SAM" id="MobiDB-lite"/>
    </source>
</evidence>
<gene>
    <name evidence="2" type="ORF">P7K49_028487</name>
</gene>
<comment type="caution">
    <text evidence="2">The sequence shown here is derived from an EMBL/GenBank/DDBJ whole genome shotgun (WGS) entry which is preliminary data.</text>
</comment>
<reference evidence="2 3" key="1">
    <citation type="submission" date="2023-05" db="EMBL/GenBank/DDBJ databases">
        <title>B98-5 Cell Line De Novo Hybrid Assembly: An Optical Mapping Approach.</title>
        <authorList>
            <person name="Kananen K."/>
            <person name="Auerbach J.A."/>
            <person name="Kautto E."/>
            <person name="Blachly J.S."/>
        </authorList>
    </citation>
    <scope>NUCLEOTIDE SEQUENCE [LARGE SCALE GENOMIC DNA]</scope>
    <source>
        <strain evidence="2">B95-8</strain>
        <tissue evidence="2">Cell line</tissue>
    </source>
</reference>
<evidence type="ECO:0000313" key="2">
    <source>
        <dbReference type="EMBL" id="KAK2094749.1"/>
    </source>
</evidence>